<sequence>DADFIEVKRIALNIDQVREFDLRPNPVKRADSRAAGYVQAFGTECWELDALPPDELQKIIVAEIEKYIDEDTWEDTEEEIEQGKKEIRGKLTKIIRVIEKNK</sequence>
<dbReference type="EMBL" id="BARV01012506">
    <property type="protein sequence ID" value="GAI04571.1"/>
    <property type="molecule type" value="Genomic_DNA"/>
</dbReference>
<reference evidence="1" key="1">
    <citation type="journal article" date="2014" name="Front. Microbiol.">
        <title>High frequency of phylogenetically diverse reductive dehalogenase-homologous genes in deep subseafloor sedimentary metagenomes.</title>
        <authorList>
            <person name="Kawai M."/>
            <person name="Futagami T."/>
            <person name="Toyoda A."/>
            <person name="Takaki Y."/>
            <person name="Nishi S."/>
            <person name="Hori S."/>
            <person name="Arai W."/>
            <person name="Tsubouchi T."/>
            <person name="Morono Y."/>
            <person name="Uchiyama I."/>
            <person name="Ito T."/>
            <person name="Fujiyama A."/>
            <person name="Inagaki F."/>
            <person name="Takami H."/>
        </authorList>
    </citation>
    <scope>NUCLEOTIDE SEQUENCE</scope>
    <source>
        <strain evidence="1">Expedition CK06-06</strain>
    </source>
</reference>
<proteinExistence type="predicted"/>
<protein>
    <submittedName>
        <fullName evidence="1">Uncharacterized protein</fullName>
    </submittedName>
</protein>
<dbReference type="AlphaFoldDB" id="X1LFF3"/>
<name>X1LFF3_9ZZZZ</name>
<accession>X1LFF3</accession>
<comment type="caution">
    <text evidence="1">The sequence shown here is derived from an EMBL/GenBank/DDBJ whole genome shotgun (WGS) entry which is preliminary data.</text>
</comment>
<gene>
    <name evidence="1" type="ORF">S06H3_23125</name>
</gene>
<feature type="non-terminal residue" evidence="1">
    <location>
        <position position="1"/>
    </location>
</feature>
<evidence type="ECO:0000313" key="1">
    <source>
        <dbReference type="EMBL" id="GAI04571.1"/>
    </source>
</evidence>
<organism evidence="1">
    <name type="scientific">marine sediment metagenome</name>
    <dbReference type="NCBI Taxonomy" id="412755"/>
    <lineage>
        <taxon>unclassified sequences</taxon>
        <taxon>metagenomes</taxon>
        <taxon>ecological metagenomes</taxon>
    </lineage>
</organism>